<dbReference type="PANTHER" id="PTHR37162:SF1">
    <property type="entry name" value="BED-TYPE DOMAIN-CONTAINING PROTEIN"/>
    <property type="match status" value="1"/>
</dbReference>
<evidence type="ECO:0008006" key="3">
    <source>
        <dbReference type="Google" id="ProtNLM"/>
    </source>
</evidence>
<sequence>MKSLSDNEDSYVTPPRKIAKVSNKHRQQKFRDAWLTNEKFKQWLVKVPNDHYKAKCRACNVVMSSELTVIKNHMASKTHLRKALAAQPTISTFMAKTDETVAKANATQALEIKLCDFVAEHNISFTTLTHLTTLLKSAVPDSEIIKNMQLKAMKGTAIIKNVAAAEK</sequence>
<protein>
    <recommendedName>
        <fullName evidence="3">BED-type domain-containing protein</fullName>
    </recommendedName>
</protein>
<dbReference type="AlphaFoldDB" id="A0A821PUG3"/>
<dbReference type="PANTHER" id="PTHR37162">
    <property type="entry name" value="HAT FAMILY DIMERISATION DOMAINCONTAINING PROTEIN-RELATED"/>
    <property type="match status" value="1"/>
</dbReference>
<accession>A0A821PUG3</accession>
<keyword evidence="2" id="KW-1185">Reference proteome</keyword>
<evidence type="ECO:0000313" key="2">
    <source>
        <dbReference type="Proteomes" id="UP000663880"/>
    </source>
</evidence>
<dbReference type="Proteomes" id="UP000663880">
    <property type="component" value="Unassembled WGS sequence"/>
</dbReference>
<proteinExistence type="predicted"/>
<name>A0A821PUG3_9NEOP</name>
<reference evidence="1" key="1">
    <citation type="submission" date="2021-02" db="EMBL/GenBank/DDBJ databases">
        <authorList>
            <person name="Steward A R."/>
        </authorList>
    </citation>
    <scope>NUCLEOTIDE SEQUENCE</scope>
</reference>
<organism evidence="1 2">
    <name type="scientific">Pieris macdunnoughi</name>
    <dbReference type="NCBI Taxonomy" id="345717"/>
    <lineage>
        <taxon>Eukaryota</taxon>
        <taxon>Metazoa</taxon>
        <taxon>Ecdysozoa</taxon>
        <taxon>Arthropoda</taxon>
        <taxon>Hexapoda</taxon>
        <taxon>Insecta</taxon>
        <taxon>Pterygota</taxon>
        <taxon>Neoptera</taxon>
        <taxon>Endopterygota</taxon>
        <taxon>Lepidoptera</taxon>
        <taxon>Glossata</taxon>
        <taxon>Ditrysia</taxon>
        <taxon>Papilionoidea</taxon>
        <taxon>Pieridae</taxon>
        <taxon>Pierinae</taxon>
        <taxon>Pieris</taxon>
    </lineage>
</organism>
<gene>
    <name evidence="1" type="ORF">PMACD_LOCUS4232</name>
</gene>
<dbReference type="EMBL" id="CAJOBZ010000007">
    <property type="protein sequence ID" value="CAF4814367.1"/>
    <property type="molecule type" value="Genomic_DNA"/>
</dbReference>
<evidence type="ECO:0000313" key="1">
    <source>
        <dbReference type="EMBL" id="CAF4814367.1"/>
    </source>
</evidence>
<comment type="caution">
    <text evidence="1">The sequence shown here is derived from an EMBL/GenBank/DDBJ whole genome shotgun (WGS) entry which is preliminary data.</text>
</comment>
<dbReference type="OrthoDB" id="6159421at2759"/>